<keyword evidence="2" id="KW-1185">Reference proteome</keyword>
<dbReference type="EMBL" id="FNZI01000002">
    <property type="protein sequence ID" value="SEJ24098.1"/>
    <property type="molecule type" value="Genomic_DNA"/>
</dbReference>
<name>A0A1H6X4U8_9MICO</name>
<gene>
    <name evidence="1" type="ORF">SAMN05421637_1287</name>
</gene>
<reference evidence="2" key="1">
    <citation type="submission" date="2016-10" db="EMBL/GenBank/DDBJ databases">
        <authorList>
            <person name="Varghese N."/>
        </authorList>
    </citation>
    <scope>NUCLEOTIDE SEQUENCE [LARGE SCALE GENOMIC DNA]</scope>
    <source>
        <strain evidence="2">DSM 24868</strain>
    </source>
</reference>
<organism evidence="1 2">
    <name type="scientific">Demequina mangrovi</name>
    <dbReference type="NCBI Taxonomy" id="1043493"/>
    <lineage>
        <taxon>Bacteria</taxon>
        <taxon>Bacillati</taxon>
        <taxon>Actinomycetota</taxon>
        <taxon>Actinomycetes</taxon>
        <taxon>Micrococcales</taxon>
        <taxon>Demequinaceae</taxon>
        <taxon>Demequina</taxon>
    </lineage>
</organism>
<dbReference type="RefSeq" id="WP_052405695.1">
    <property type="nucleotide sequence ID" value="NZ_BBLU01000005.1"/>
</dbReference>
<accession>A0A1H6X4U8</accession>
<proteinExistence type="predicted"/>
<sequence length="92" mass="10088">MAVVSDRVAERAAEDFGRSAPRIVSALERLAVTPGADPERVHAAVLLSGRGDLTLFEDALEHARDDWRDLLDRAALAGPDWRERLDAELGLQ</sequence>
<dbReference type="OrthoDB" id="3830277at2"/>
<dbReference type="AlphaFoldDB" id="A0A1H6X4U8"/>
<dbReference type="STRING" id="1043493.SAMN05421637_1287"/>
<dbReference type="Proteomes" id="UP000183315">
    <property type="component" value="Unassembled WGS sequence"/>
</dbReference>
<evidence type="ECO:0000313" key="2">
    <source>
        <dbReference type="Proteomes" id="UP000183315"/>
    </source>
</evidence>
<protein>
    <submittedName>
        <fullName evidence="1">Uncharacterized protein</fullName>
    </submittedName>
</protein>
<evidence type="ECO:0000313" key="1">
    <source>
        <dbReference type="EMBL" id="SEJ24098.1"/>
    </source>
</evidence>